<evidence type="ECO:0008006" key="5">
    <source>
        <dbReference type="Google" id="ProtNLM"/>
    </source>
</evidence>
<reference evidence="1 3" key="1">
    <citation type="submission" date="2015-10" db="EMBL/GenBank/DDBJ databases">
        <title>The cercosporin biosynthetic gene cluster was horizontally transferred to several fungal lineages and shown to be expanded in Cercospora beticola based on microsynteny with recipient genomes.</title>
        <authorList>
            <person name="De Jonge R."/>
            <person name="Ebert M.K."/>
            <person name="Suttle J.C."/>
            <person name="Jurick Ii W.M."/>
            <person name="Secor G.A."/>
            <person name="Thomma B.P."/>
            <person name="Van De Peer Y."/>
            <person name="Bolton M.D."/>
        </authorList>
    </citation>
    <scope>NUCLEOTIDE SEQUENCE [LARGE SCALE GENOMIC DNA]</scope>
    <source>
        <strain evidence="1 3">09-40</strain>
    </source>
</reference>
<proteinExistence type="predicted"/>
<dbReference type="OrthoDB" id="509124at2759"/>
<reference evidence="2 4" key="2">
    <citation type="submission" date="2023-09" db="EMBL/GenBank/DDBJ databases">
        <title>Complete-Gapless Cercospora beticola genome.</title>
        <authorList>
            <person name="Wyatt N.A."/>
            <person name="Spanner R.E."/>
            <person name="Bolton M.D."/>
        </authorList>
    </citation>
    <scope>NUCLEOTIDE SEQUENCE [LARGE SCALE GENOMIC DNA]</scope>
    <source>
        <strain evidence="2">Cb09-40</strain>
    </source>
</reference>
<organism evidence="1 3">
    <name type="scientific">Cercospora beticola</name>
    <name type="common">Sugarbeet leaf spot fungus</name>
    <dbReference type="NCBI Taxonomy" id="122368"/>
    <lineage>
        <taxon>Eukaryota</taxon>
        <taxon>Fungi</taxon>
        <taxon>Dikarya</taxon>
        <taxon>Ascomycota</taxon>
        <taxon>Pezizomycotina</taxon>
        <taxon>Dothideomycetes</taxon>
        <taxon>Dothideomycetidae</taxon>
        <taxon>Mycosphaerellales</taxon>
        <taxon>Mycosphaerellaceae</taxon>
        <taxon>Cercospora</taxon>
    </lineage>
</organism>
<dbReference type="Gene3D" id="3.30.530.20">
    <property type="match status" value="1"/>
</dbReference>
<dbReference type="EMBL" id="CP134186">
    <property type="protein sequence ID" value="WPB00278.1"/>
    <property type="molecule type" value="Genomic_DNA"/>
</dbReference>
<protein>
    <recommendedName>
        <fullName evidence="5">Coenzyme Q-binding protein COQ10 START domain-containing protein</fullName>
    </recommendedName>
</protein>
<accession>A0A2G5I5C5</accession>
<gene>
    <name evidence="1" type="ORF">CB0940_03112</name>
    <name evidence="2" type="ORF">RHO25_004897</name>
</gene>
<dbReference type="Proteomes" id="UP000230605">
    <property type="component" value="Chromosome 3"/>
</dbReference>
<dbReference type="CDD" id="cd07822">
    <property type="entry name" value="SRPBCC_4"/>
    <property type="match status" value="1"/>
</dbReference>
<evidence type="ECO:0000313" key="2">
    <source>
        <dbReference type="EMBL" id="WPB00278.1"/>
    </source>
</evidence>
<keyword evidence="4" id="KW-1185">Reference proteome</keyword>
<sequence>MSSTWPPASGLTTKVVPRKEAVFQVYSSRTIAAPASQVLETVLHIENYKAWNTWIPSGRIIKQDTANGEEEANNLTHLHKNTAFIFNVIMDSNKPTKFTETNLIVTDRSTPSQPSDYLDPEMLQDPSFEADINKVYRVSWATHGGWMTKGLRSERFHEIIPKAGKENEECEVRTWEIMGGVLAYTVKWLFQGTLQEKFELWTRDLKGWCEKQAAEEQKA</sequence>
<dbReference type="SUPFAM" id="SSF55961">
    <property type="entry name" value="Bet v1-like"/>
    <property type="match status" value="1"/>
</dbReference>
<dbReference type="AlphaFoldDB" id="A0A2G5I5C5"/>
<evidence type="ECO:0000313" key="3">
    <source>
        <dbReference type="Proteomes" id="UP000230605"/>
    </source>
</evidence>
<evidence type="ECO:0000313" key="4">
    <source>
        <dbReference type="Proteomes" id="UP001302367"/>
    </source>
</evidence>
<dbReference type="Proteomes" id="UP001302367">
    <property type="component" value="Chromosome 3"/>
</dbReference>
<dbReference type="InterPro" id="IPR023393">
    <property type="entry name" value="START-like_dom_sf"/>
</dbReference>
<name>A0A2G5I5C5_CERBT</name>
<evidence type="ECO:0000313" key="1">
    <source>
        <dbReference type="EMBL" id="PIA99958.1"/>
    </source>
</evidence>
<dbReference type="EMBL" id="LKMD01000101">
    <property type="protein sequence ID" value="PIA99958.1"/>
    <property type="molecule type" value="Genomic_DNA"/>
</dbReference>